<feature type="compositionally biased region" description="Polar residues" evidence="1">
    <location>
        <begin position="1"/>
        <end position="13"/>
    </location>
</feature>
<sequence>MKTPKWLSTSSGEQPAPGSKDDRAGDKAISLMNAHNAVLPKLDERAQAGDSTAAKAAKNIREKGGRSDGARNDGRS</sequence>
<dbReference type="EMBL" id="VFMM01000001">
    <property type="protein sequence ID" value="TQJ18701.1"/>
    <property type="molecule type" value="Genomic_DNA"/>
</dbReference>
<dbReference type="RefSeq" id="WP_141856161.1">
    <property type="nucleotide sequence ID" value="NZ_BAAAKA010000036.1"/>
</dbReference>
<evidence type="ECO:0000256" key="1">
    <source>
        <dbReference type="SAM" id="MobiDB-lite"/>
    </source>
</evidence>
<dbReference type="AlphaFoldDB" id="A0A542ETL7"/>
<protein>
    <submittedName>
        <fullName evidence="2">Uncharacterized protein</fullName>
    </submittedName>
</protein>
<reference evidence="2 3" key="1">
    <citation type="submission" date="2019-06" db="EMBL/GenBank/DDBJ databases">
        <title>Sequencing the genomes of 1000 actinobacteria strains.</title>
        <authorList>
            <person name="Klenk H.-P."/>
        </authorList>
    </citation>
    <scope>NUCLEOTIDE SEQUENCE [LARGE SCALE GENOMIC DNA]</scope>
    <source>
        <strain evidence="2 3">DSM 17305</strain>
    </source>
</reference>
<feature type="region of interest" description="Disordered" evidence="1">
    <location>
        <begin position="40"/>
        <end position="76"/>
    </location>
</feature>
<evidence type="ECO:0000313" key="3">
    <source>
        <dbReference type="Proteomes" id="UP000316298"/>
    </source>
</evidence>
<evidence type="ECO:0000313" key="2">
    <source>
        <dbReference type="EMBL" id="TQJ18701.1"/>
    </source>
</evidence>
<comment type="caution">
    <text evidence="2">The sequence shown here is derived from an EMBL/GenBank/DDBJ whole genome shotgun (WGS) entry which is preliminary data.</text>
</comment>
<organism evidence="2 3">
    <name type="scientific">Kribbella jejuensis</name>
    <dbReference type="NCBI Taxonomy" id="236068"/>
    <lineage>
        <taxon>Bacteria</taxon>
        <taxon>Bacillati</taxon>
        <taxon>Actinomycetota</taxon>
        <taxon>Actinomycetes</taxon>
        <taxon>Propionibacteriales</taxon>
        <taxon>Kribbellaceae</taxon>
        <taxon>Kribbella</taxon>
    </lineage>
</organism>
<dbReference type="Proteomes" id="UP000316298">
    <property type="component" value="Unassembled WGS sequence"/>
</dbReference>
<feature type="region of interest" description="Disordered" evidence="1">
    <location>
        <begin position="1"/>
        <end position="25"/>
    </location>
</feature>
<keyword evidence="3" id="KW-1185">Reference proteome</keyword>
<proteinExistence type="predicted"/>
<accession>A0A542ETL7</accession>
<name>A0A542ETL7_9ACTN</name>
<feature type="compositionally biased region" description="Basic and acidic residues" evidence="1">
    <location>
        <begin position="59"/>
        <end position="76"/>
    </location>
</feature>
<gene>
    <name evidence="2" type="ORF">FB475_2850</name>
</gene>